<evidence type="ECO:0000256" key="7">
    <source>
        <dbReference type="SAM" id="Phobius"/>
    </source>
</evidence>
<dbReference type="InterPro" id="IPR050291">
    <property type="entry name" value="CDF_Transporter"/>
</dbReference>
<dbReference type="InterPro" id="IPR027470">
    <property type="entry name" value="Cation_efflux_CTD"/>
</dbReference>
<dbReference type="Gene3D" id="3.30.70.1350">
    <property type="entry name" value="Cation efflux protein, cytoplasmic domain"/>
    <property type="match status" value="1"/>
</dbReference>
<feature type="domain" description="Cation efflux protein cytoplasmic" evidence="9">
    <location>
        <begin position="225"/>
        <end position="302"/>
    </location>
</feature>
<dbReference type="Pfam" id="PF01545">
    <property type="entry name" value="Cation_efflux"/>
    <property type="match status" value="1"/>
</dbReference>
<dbReference type="InterPro" id="IPR002524">
    <property type="entry name" value="Cation_efflux"/>
</dbReference>
<comment type="similarity">
    <text evidence="2">Belongs to the cation diffusion facilitator (CDF) transporter (TC 2.A.4) family.</text>
</comment>
<evidence type="ECO:0000259" key="8">
    <source>
        <dbReference type="Pfam" id="PF01545"/>
    </source>
</evidence>
<feature type="transmembrane region" description="Helical" evidence="7">
    <location>
        <begin position="20"/>
        <end position="41"/>
    </location>
</feature>
<evidence type="ECO:0000256" key="4">
    <source>
        <dbReference type="ARBA" id="ARBA00022692"/>
    </source>
</evidence>
<evidence type="ECO:0000256" key="5">
    <source>
        <dbReference type="ARBA" id="ARBA00022989"/>
    </source>
</evidence>
<dbReference type="GO" id="GO:0008324">
    <property type="term" value="F:monoatomic cation transmembrane transporter activity"/>
    <property type="evidence" value="ECO:0007669"/>
    <property type="project" value="InterPro"/>
</dbReference>
<accession>A0A4P7W3B6</accession>
<evidence type="ECO:0000256" key="3">
    <source>
        <dbReference type="ARBA" id="ARBA00022448"/>
    </source>
</evidence>
<dbReference type="RefSeq" id="WP_136415617.1">
    <property type="nucleotide sequence ID" value="NZ_CAXHQF010000014.1"/>
</dbReference>
<dbReference type="AlphaFoldDB" id="A0A4P7W3B6"/>
<sequence length="320" mass="34443">MAPELTTDKTKAYLHTIRRVTLVGFWVNAVLMVLKIIFGIIGHSDALVADGVHSLSDFATDAIVLVFVGIAYKSADSSHPYGHGKFETFASLLIAVVLLGVAAGIGIAGAGSIMSSMRGATLPRPDIFTIIVALASIGSKEYLYRYTIHAGKRINSSSLIANAWHHRSDAISSIATLIGVSAAYFLGSQWRILDPVASIIIAVFIAVSAIQIALPSVNELLERSLPPDQVRKAAETIASVPGVMTYHRLRTRRNGHSVIIDSHIKVAPDINVAEGHRIATEVEKSLRNVFGTDIITNIHVEPFFPSSSTRRQSNATGTER</sequence>
<dbReference type="InterPro" id="IPR058533">
    <property type="entry name" value="Cation_efflux_TM"/>
</dbReference>
<protein>
    <submittedName>
        <fullName evidence="10">Cation transporter</fullName>
    </submittedName>
</protein>
<proteinExistence type="inferred from homology"/>
<dbReference type="Gene3D" id="1.20.1510.10">
    <property type="entry name" value="Cation efflux protein transmembrane domain"/>
    <property type="match status" value="1"/>
</dbReference>
<feature type="transmembrane region" description="Helical" evidence="7">
    <location>
        <begin position="53"/>
        <end position="72"/>
    </location>
</feature>
<keyword evidence="6 7" id="KW-0472">Membrane</keyword>
<dbReference type="GO" id="GO:0016020">
    <property type="term" value="C:membrane"/>
    <property type="evidence" value="ECO:0007669"/>
    <property type="project" value="UniProtKB-SubCell"/>
</dbReference>
<evidence type="ECO:0000256" key="6">
    <source>
        <dbReference type="ARBA" id="ARBA00023136"/>
    </source>
</evidence>
<dbReference type="FunFam" id="1.20.1510.10:FF:000006">
    <property type="entry name" value="Divalent cation efflux transporter"/>
    <property type="match status" value="1"/>
</dbReference>
<reference evidence="11" key="1">
    <citation type="submission" date="2019-02" db="EMBL/GenBank/DDBJ databases">
        <title>Isolation and identification of novel species under the genus Muribaculum.</title>
        <authorList>
            <person name="Miyake S."/>
            <person name="Ding Y."/>
            <person name="Low A."/>
            <person name="Soh M."/>
            <person name="Seedorf H."/>
        </authorList>
    </citation>
    <scope>NUCLEOTIDE SEQUENCE [LARGE SCALE GENOMIC DNA]</scope>
    <source>
        <strain evidence="11">H5</strain>
    </source>
</reference>
<comment type="subcellular location">
    <subcellularLocation>
        <location evidence="1">Membrane</location>
        <topology evidence="1">Multi-pass membrane protein</topology>
    </subcellularLocation>
</comment>
<dbReference type="SUPFAM" id="SSF161111">
    <property type="entry name" value="Cation efflux protein transmembrane domain-like"/>
    <property type="match status" value="1"/>
</dbReference>
<dbReference type="PANTHER" id="PTHR43840:SF15">
    <property type="entry name" value="MITOCHONDRIAL METAL TRANSPORTER 1-RELATED"/>
    <property type="match status" value="1"/>
</dbReference>
<dbReference type="Pfam" id="PF16916">
    <property type="entry name" value="ZT_dimer"/>
    <property type="match status" value="1"/>
</dbReference>
<feature type="transmembrane region" description="Helical" evidence="7">
    <location>
        <begin position="92"/>
        <end position="115"/>
    </location>
</feature>
<name>A0A4P7W3B6_9BACT</name>
<keyword evidence="11" id="KW-1185">Reference proteome</keyword>
<dbReference type="SUPFAM" id="SSF160240">
    <property type="entry name" value="Cation efflux protein cytoplasmic domain-like"/>
    <property type="match status" value="1"/>
</dbReference>
<evidence type="ECO:0000259" key="9">
    <source>
        <dbReference type="Pfam" id="PF16916"/>
    </source>
</evidence>
<evidence type="ECO:0000256" key="2">
    <source>
        <dbReference type="ARBA" id="ARBA00008114"/>
    </source>
</evidence>
<keyword evidence="5 7" id="KW-1133">Transmembrane helix</keyword>
<evidence type="ECO:0000256" key="1">
    <source>
        <dbReference type="ARBA" id="ARBA00004141"/>
    </source>
</evidence>
<dbReference type="EMBL" id="CP039396">
    <property type="protein sequence ID" value="QCD42499.1"/>
    <property type="molecule type" value="Genomic_DNA"/>
</dbReference>
<organism evidence="10 11">
    <name type="scientific">Duncaniella dubosii</name>
    <dbReference type="NCBI Taxonomy" id="2518971"/>
    <lineage>
        <taxon>Bacteria</taxon>
        <taxon>Pseudomonadati</taxon>
        <taxon>Bacteroidota</taxon>
        <taxon>Bacteroidia</taxon>
        <taxon>Bacteroidales</taxon>
        <taxon>Muribaculaceae</taxon>
        <taxon>Duncaniella</taxon>
    </lineage>
</organism>
<dbReference type="NCBIfam" id="TIGR01297">
    <property type="entry name" value="CDF"/>
    <property type="match status" value="1"/>
</dbReference>
<dbReference type="InterPro" id="IPR036837">
    <property type="entry name" value="Cation_efflux_CTD_sf"/>
</dbReference>
<dbReference type="KEGG" id="ddb:E7747_09540"/>
<keyword evidence="4 7" id="KW-0812">Transmembrane</keyword>
<feature type="transmembrane region" description="Helical" evidence="7">
    <location>
        <begin position="192"/>
        <end position="214"/>
    </location>
</feature>
<feature type="domain" description="Cation efflux protein transmembrane" evidence="8">
    <location>
        <begin position="22"/>
        <end position="221"/>
    </location>
</feature>
<gene>
    <name evidence="10" type="ORF">E7747_09540</name>
</gene>
<dbReference type="Proteomes" id="UP000297149">
    <property type="component" value="Chromosome"/>
</dbReference>
<evidence type="ECO:0000313" key="11">
    <source>
        <dbReference type="Proteomes" id="UP000297149"/>
    </source>
</evidence>
<evidence type="ECO:0000313" key="10">
    <source>
        <dbReference type="EMBL" id="QCD42499.1"/>
    </source>
</evidence>
<feature type="transmembrane region" description="Helical" evidence="7">
    <location>
        <begin position="168"/>
        <end position="186"/>
    </location>
</feature>
<keyword evidence="3" id="KW-0813">Transport</keyword>
<dbReference type="InterPro" id="IPR027469">
    <property type="entry name" value="Cation_efflux_TMD_sf"/>
</dbReference>
<dbReference type="PANTHER" id="PTHR43840">
    <property type="entry name" value="MITOCHONDRIAL METAL TRANSPORTER 1-RELATED"/>
    <property type="match status" value="1"/>
</dbReference>